<dbReference type="CDD" id="cd00207">
    <property type="entry name" value="fer2"/>
    <property type="match status" value="1"/>
</dbReference>
<dbReference type="InterPro" id="IPR036884">
    <property type="entry name" value="2Fe-2S-bd_dom_sf"/>
</dbReference>
<evidence type="ECO:0000259" key="6">
    <source>
        <dbReference type="PROSITE" id="PS51085"/>
    </source>
</evidence>
<dbReference type="GO" id="GO:0046872">
    <property type="term" value="F:metal ion binding"/>
    <property type="evidence" value="ECO:0007669"/>
    <property type="project" value="UniProtKB-KW"/>
</dbReference>
<dbReference type="SUPFAM" id="SSF47741">
    <property type="entry name" value="CO dehydrogenase ISP C-domain like"/>
    <property type="match status" value="1"/>
</dbReference>
<dbReference type="InterPro" id="IPR023393">
    <property type="entry name" value="START-like_dom_sf"/>
</dbReference>
<dbReference type="PANTHER" id="PTHR44379">
    <property type="entry name" value="OXIDOREDUCTASE WITH IRON-SULFUR SUBUNIT"/>
    <property type="match status" value="1"/>
</dbReference>
<keyword evidence="2" id="KW-0479">Metal-binding</keyword>
<dbReference type="Pfam" id="PF00111">
    <property type="entry name" value="Fer2"/>
    <property type="match status" value="1"/>
</dbReference>
<evidence type="ECO:0000256" key="4">
    <source>
        <dbReference type="ARBA" id="ARBA00023004"/>
    </source>
</evidence>
<evidence type="ECO:0000256" key="5">
    <source>
        <dbReference type="ARBA" id="ARBA00023014"/>
    </source>
</evidence>
<evidence type="ECO:0000256" key="2">
    <source>
        <dbReference type="ARBA" id="ARBA00022723"/>
    </source>
</evidence>
<dbReference type="GO" id="GO:0016491">
    <property type="term" value="F:oxidoreductase activity"/>
    <property type="evidence" value="ECO:0007669"/>
    <property type="project" value="UniProtKB-KW"/>
</dbReference>
<dbReference type="InterPro" id="IPR012675">
    <property type="entry name" value="Beta-grasp_dom_sf"/>
</dbReference>
<keyword evidence="1" id="KW-0001">2Fe-2S</keyword>
<dbReference type="InterPro" id="IPR036010">
    <property type="entry name" value="2Fe-2S_ferredoxin-like_sf"/>
</dbReference>
<dbReference type="Gene3D" id="1.10.150.120">
    <property type="entry name" value="[2Fe-2S]-binding domain"/>
    <property type="match status" value="1"/>
</dbReference>
<keyword evidence="4" id="KW-0408">Iron</keyword>
<organism evidence="7 8">
    <name type="scientific">Acidihalobacter aeolianus</name>
    <dbReference type="NCBI Taxonomy" id="2792603"/>
    <lineage>
        <taxon>Bacteria</taxon>
        <taxon>Pseudomonadati</taxon>
        <taxon>Pseudomonadota</taxon>
        <taxon>Gammaproteobacteria</taxon>
        <taxon>Chromatiales</taxon>
        <taxon>Ectothiorhodospiraceae</taxon>
        <taxon>Acidihalobacter</taxon>
    </lineage>
</organism>
<sequence>MTAIAINLNGRRFEADVSPRTQLAELLRDKALLTGTHLGCEHGICGACTVLVDGAPARACITYAVACDGADVVTVEGLDNDPLAAELRAAFREQHALQCGFCTPGMLITARDIVARLPGADSDRIRLELAGNLCRCTGYLGVIQAVKQVVDARGEVAPLLPAERLGPVGARPCAQAAVPPAPIATTPETVAKVAPLPAASAPTDGPAPQHALARNLAVAAPVDAVWAQFADVVALSRCLPGAEFGAPDAQGMLHGRLHVKFGPVRAAFEASARQTTEPAERSGRLVGQGRDRLTGTRVTAEIAYALHAADADTRVDIEVRYGLSGRLAQFARGALAERFADRLTADFAHNLERLLAGTPPDATTPAAEGLWARLLKWLRLSNT</sequence>
<dbReference type="FunFam" id="3.10.20.30:FF:000020">
    <property type="entry name" value="Xanthine dehydrogenase iron-sulfur subunit"/>
    <property type="match status" value="1"/>
</dbReference>
<keyword evidence="5" id="KW-0411">Iron-sulfur</keyword>
<keyword evidence="8" id="KW-1185">Reference proteome</keyword>
<reference evidence="7 8" key="1">
    <citation type="submission" date="2016-09" db="EMBL/GenBank/DDBJ databases">
        <title>Acidihalobacter prosperus V6 (DSM14174).</title>
        <authorList>
            <person name="Khaleque H.N."/>
            <person name="Ramsay J.P."/>
            <person name="Murphy R.J.T."/>
            <person name="Kaksonen A.H."/>
            <person name="Boxall N.J."/>
            <person name="Watkin E.L.J."/>
        </authorList>
    </citation>
    <scope>NUCLEOTIDE SEQUENCE [LARGE SCALE GENOMIC DNA]</scope>
    <source>
        <strain evidence="7 8">V6</strain>
    </source>
</reference>
<dbReference type="InterPro" id="IPR010419">
    <property type="entry name" value="CO_DH_gsu"/>
</dbReference>
<evidence type="ECO:0000313" key="8">
    <source>
        <dbReference type="Proteomes" id="UP000095342"/>
    </source>
</evidence>
<gene>
    <name evidence="7" type="ORF">BJI67_03880</name>
</gene>
<evidence type="ECO:0000256" key="3">
    <source>
        <dbReference type="ARBA" id="ARBA00023002"/>
    </source>
</evidence>
<dbReference type="EMBL" id="CP017448">
    <property type="protein sequence ID" value="AOV16324.1"/>
    <property type="molecule type" value="Genomic_DNA"/>
</dbReference>
<dbReference type="InterPro" id="IPR001041">
    <property type="entry name" value="2Fe-2S_ferredoxin-type"/>
</dbReference>
<dbReference type="PANTHER" id="PTHR44379:SF8">
    <property type="entry name" value="XANTHINE DEHYDROGENASE IRON-SULFUR-BINDING SUBUNIT XDHC-RELATED"/>
    <property type="match status" value="1"/>
</dbReference>
<dbReference type="PROSITE" id="PS00197">
    <property type="entry name" value="2FE2S_FER_1"/>
    <property type="match status" value="1"/>
</dbReference>
<dbReference type="RefSeq" id="WP_070071917.1">
    <property type="nucleotide sequence ID" value="NZ_CP017448.1"/>
</dbReference>
<dbReference type="InterPro" id="IPR006058">
    <property type="entry name" value="2Fe2S_fd_BS"/>
</dbReference>
<proteinExistence type="predicted"/>
<dbReference type="PROSITE" id="PS51085">
    <property type="entry name" value="2FE2S_FER_2"/>
    <property type="match status" value="1"/>
</dbReference>
<dbReference type="AlphaFoldDB" id="A0A1D8K5U8"/>
<keyword evidence="3" id="KW-0560">Oxidoreductase</keyword>
<feature type="domain" description="2Fe-2S ferredoxin-type" evidence="6">
    <location>
        <begin position="2"/>
        <end position="78"/>
    </location>
</feature>
<accession>A0A1D8K5U8</accession>
<dbReference type="Pfam" id="PF01799">
    <property type="entry name" value="Fer2_2"/>
    <property type="match status" value="1"/>
</dbReference>
<dbReference type="SUPFAM" id="SSF54292">
    <property type="entry name" value="2Fe-2S ferredoxin-like"/>
    <property type="match status" value="1"/>
</dbReference>
<dbReference type="KEGG" id="aaeo:BJI67_03880"/>
<evidence type="ECO:0000256" key="1">
    <source>
        <dbReference type="ARBA" id="ARBA00022714"/>
    </source>
</evidence>
<dbReference type="GO" id="GO:0051537">
    <property type="term" value="F:2 iron, 2 sulfur cluster binding"/>
    <property type="evidence" value="ECO:0007669"/>
    <property type="project" value="UniProtKB-KW"/>
</dbReference>
<dbReference type="Gene3D" id="3.30.530.20">
    <property type="match status" value="1"/>
</dbReference>
<dbReference type="InterPro" id="IPR051452">
    <property type="entry name" value="Diverse_Oxidoreductases"/>
</dbReference>
<dbReference type="SUPFAM" id="SSF55961">
    <property type="entry name" value="Bet v1-like"/>
    <property type="match status" value="1"/>
</dbReference>
<dbReference type="Pfam" id="PF06240">
    <property type="entry name" value="COXG"/>
    <property type="match status" value="1"/>
</dbReference>
<name>A0A1D8K5U8_9GAMM</name>
<dbReference type="CDD" id="cd07823">
    <property type="entry name" value="SRPBCC_5"/>
    <property type="match status" value="1"/>
</dbReference>
<dbReference type="Proteomes" id="UP000095342">
    <property type="component" value="Chromosome"/>
</dbReference>
<evidence type="ECO:0000313" key="7">
    <source>
        <dbReference type="EMBL" id="AOV16324.1"/>
    </source>
</evidence>
<protein>
    <recommendedName>
        <fullName evidence="6">2Fe-2S ferredoxin-type domain-containing protein</fullName>
    </recommendedName>
</protein>
<dbReference type="InterPro" id="IPR002888">
    <property type="entry name" value="2Fe-2S-bd"/>
</dbReference>
<dbReference type="Gene3D" id="3.10.20.30">
    <property type="match status" value="1"/>
</dbReference>